<gene>
    <name evidence="1" type="ORF">Mia14_0774</name>
</gene>
<evidence type="ECO:0000313" key="1">
    <source>
        <dbReference type="EMBL" id="ASI14068.1"/>
    </source>
</evidence>
<name>A0A218NNL7_9ARCH</name>
<reference evidence="1 2" key="1">
    <citation type="journal article" date="2017" name="Nat. Commun.">
        <title>'ARMAN' archaea depend on association with euryarchaeal host in culture and in situ.</title>
        <authorList>
            <person name="Golyshina O."/>
            <person name="Toshchakov S."/>
            <person name="Makarova K."/>
            <person name="Gavrilov S."/>
            <person name="Korzhenkov A."/>
            <person name="La Cono V."/>
            <person name="Arcadi E."/>
            <person name="Nechitaylo T."/>
            <person name="Ferrer M."/>
            <person name="Kublanov I."/>
            <person name="Wolf Y."/>
            <person name="Yakimov M."/>
            <person name="Golyshin P."/>
            <person name="Slesarev A."/>
            <person name="Kozyavkin S."/>
        </authorList>
    </citation>
    <scope>NUCLEOTIDE SEQUENCE [LARGE SCALE GENOMIC DNA]</scope>
    <source>
        <strain evidence="1 2">Mia14</strain>
    </source>
</reference>
<dbReference type="Gene3D" id="3.10.620.30">
    <property type="match status" value="1"/>
</dbReference>
<keyword evidence="2" id="KW-1185">Reference proteome</keyword>
<proteinExistence type="predicted"/>
<accession>A0A218NNL7</accession>
<dbReference type="KEGG" id="marh:Mia14_0774"/>
<dbReference type="EMBL" id="CP019964">
    <property type="protein sequence ID" value="ASI14068.1"/>
    <property type="molecule type" value="Genomic_DNA"/>
</dbReference>
<dbReference type="Proteomes" id="UP000197679">
    <property type="component" value="Chromosome"/>
</dbReference>
<protein>
    <submittedName>
        <fullName evidence="1">Uncharacterized protein</fullName>
    </submittedName>
</protein>
<sequence length="196" mass="22832">MSESMNDEDLDYLSRVNKLYSFIIKKYQDYIEKSETRSIADMPRLITPESERVSDIASFIKSKFPSYLYENDFYGASIQALEYLKSNIKEVAMPVQFWLKPDDVINVGLGEDIDKNVLLCSLLVALGNYSSKVLVVSNDNRKEVFVYYEFNYRFFLIDIKGKIELFDSNKDLFSYAGIDDNSEAYEFNNLSYFKIV</sequence>
<organism evidence="1 2">
    <name type="scientific">Candidatus Mancarchaeum acidiphilum</name>
    <dbReference type="NCBI Taxonomy" id="1920749"/>
    <lineage>
        <taxon>Archaea</taxon>
        <taxon>Candidatus Micrarchaeota</taxon>
        <taxon>Candidatus Mancarchaeum</taxon>
    </lineage>
</organism>
<dbReference type="AlphaFoldDB" id="A0A218NNL7"/>
<evidence type="ECO:0000313" key="2">
    <source>
        <dbReference type="Proteomes" id="UP000197679"/>
    </source>
</evidence>